<dbReference type="InterPro" id="IPR006131">
    <property type="entry name" value="Asp_carbamoyltransf_Asp/Orn-bd"/>
</dbReference>
<comment type="similarity">
    <text evidence="2">Belongs to the aspartate/ornithine carbamoyltransferase superfamily.</text>
</comment>
<dbReference type="PANTHER" id="PTHR45753">
    <property type="entry name" value="ORNITHINE CARBAMOYLTRANSFERASE, MITOCHONDRIAL"/>
    <property type="match status" value="1"/>
</dbReference>
<dbReference type="GO" id="GO:0042450">
    <property type="term" value="P:L-arginine biosynthetic process via ornithine"/>
    <property type="evidence" value="ECO:0007669"/>
    <property type="project" value="TreeGrafter"/>
</dbReference>
<dbReference type="SUPFAM" id="SSF53671">
    <property type="entry name" value="Aspartate/ornithine carbamoyltransferase"/>
    <property type="match status" value="1"/>
</dbReference>
<dbReference type="RefSeq" id="WP_110336521.1">
    <property type="nucleotide sequence ID" value="NZ_MASU01000005.1"/>
</dbReference>
<dbReference type="InterPro" id="IPR006132">
    <property type="entry name" value="Asp/Orn_carbamoyltranf_P-bd"/>
</dbReference>
<evidence type="ECO:0000313" key="5">
    <source>
        <dbReference type="EMBL" id="PXY36509.1"/>
    </source>
</evidence>
<dbReference type="GO" id="GO:0016597">
    <property type="term" value="F:amino acid binding"/>
    <property type="evidence" value="ECO:0007669"/>
    <property type="project" value="InterPro"/>
</dbReference>
<dbReference type="OrthoDB" id="9802587at2"/>
<dbReference type="Pfam" id="PF02729">
    <property type="entry name" value="OTCace_N"/>
    <property type="match status" value="1"/>
</dbReference>
<dbReference type="InterPro" id="IPR036901">
    <property type="entry name" value="Asp/Orn_carbamoylTrfase_sf"/>
</dbReference>
<keyword evidence="1 2" id="KW-0808">Transferase</keyword>
<accession>A0A318MCB7</accession>
<reference evidence="5 6" key="1">
    <citation type="submission" date="2016-07" db="EMBL/GenBank/DDBJ databases">
        <title>Draft genome sequence of Prauserella sp. YIM 121212, isolated from alkaline soil.</title>
        <authorList>
            <person name="Ruckert C."/>
            <person name="Albersmeier A."/>
            <person name="Jiang C.-L."/>
            <person name="Jiang Y."/>
            <person name="Kalinowski J."/>
            <person name="Schneider O."/>
            <person name="Winkler A."/>
            <person name="Zotchev S.B."/>
        </authorList>
    </citation>
    <scope>NUCLEOTIDE SEQUENCE [LARGE SCALE GENOMIC DNA]</scope>
    <source>
        <strain evidence="5 6">YIM 121212</strain>
    </source>
</reference>
<dbReference type="PRINTS" id="PR00100">
    <property type="entry name" value="AOTCASE"/>
</dbReference>
<evidence type="ECO:0000259" key="3">
    <source>
        <dbReference type="Pfam" id="PF00185"/>
    </source>
</evidence>
<evidence type="ECO:0000259" key="4">
    <source>
        <dbReference type="Pfam" id="PF02729"/>
    </source>
</evidence>
<dbReference type="EMBL" id="MASU01000005">
    <property type="protein sequence ID" value="PXY36509.1"/>
    <property type="molecule type" value="Genomic_DNA"/>
</dbReference>
<evidence type="ECO:0000256" key="2">
    <source>
        <dbReference type="RuleBase" id="RU003634"/>
    </source>
</evidence>
<comment type="caution">
    <text evidence="5">The sequence shown here is derived from an EMBL/GenBank/DDBJ whole genome shotgun (WGS) entry which is preliminary data.</text>
</comment>
<evidence type="ECO:0000256" key="1">
    <source>
        <dbReference type="ARBA" id="ARBA00022679"/>
    </source>
</evidence>
<keyword evidence="6" id="KW-1185">Reference proteome</keyword>
<dbReference type="AlphaFoldDB" id="A0A318MCB7"/>
<name>A0A318MCB7_9PSEU</name>
<dbReference type="Proteomes" id="UP000247892">
    <property type="component" value="Unassembled WGS sequence"/>
</dbReference>
<dbReference type="GO" id="GO:0019240">
    <property type="term" value="P:citrulline biosynthetic process"/>
    <property type="evidence" value="ECO:0007669"/>
    <property type="project" value="TreeGrafter"/>
</dbReference>
<evidence type="ECO:0008006" key="7">
    <source>
        <dbReference type="Google" id="ProtNLM"/>
    </source>
</evidence>
<dbReference type="Pfam" id="PF00185">
    <property type="entry name" value="OTCace"/>
    <property type="match status" value="1"/>
</dbReference>
<protein>
    <recommendedName>
        <fullName evidence="7">Ornithine carbamoyltransferase</fullName>
    </recommendedName>
</protein>
<feature type="domain" description="Aspartate/ornithine carbamoyltransferase carbamoyl-P binding" evidence="4">
    <location>
        <begin position="2"/>
        <end position="129"/>
    </location>
</feature>
<dbReference type="GO" id="GO:0004585">
    <property type="term" value="F:ornithine carbamoyltransferase activity"/>
    <property type="evidence" value="ECO:0007669"/>
    <property type="project" value="TreeGrafter"/>
</dbReference>
<gene>
    <name evidence="5" type="ORF">BA062_14065</name>
</gene>
<proteinExistence type="inferred from homology"/>
<organism evidence="5 6">
    <name type="scientific">Prauserella flavalba</name>
    <dbReference type="NCBI Taxonomy" id="1477506"/>
    <lineage>
        <taxon>Bacteria</taxon>
        <taxon>Bacillati</taxon>
        <taxon>Actinomycetota</taxon>
        <taxon>Actinomycetes</taxon>
        <taxon>Pseudonocardiales</taxon>
        <taxon>Pseudonocardiaceae</taxon>
        <taxon>Prauserella</taxon>
    </lineage>
</organism>
<sequence length="296" mass="30605">MRDLLTAADLSPQDAQRLLNLAELYVHDPGRTPYAVENQLVVLWFGTPSTHTRVSLDAAVVQLGGVPTTITGCAEPVEDTAGALSAYGSVIVTHGLPGEDLSRLAAAATVPVLDALPLRSLADVLTLRQLFDDLGGRHLAYVGPGDGVAVSLAQAAALAGVDVVLATPEECPPAAAGVAAAGEIATATGSSVLLTRYPRAAVAEASAVYAGRWPATGDPAPSVPPPFRVDGPLLSLARPEAVVLHELPPNRDREGADELVHGPRSRVFQQAANRRPLNQAALYTVLQGKGESPGVR</sequence>
<dbReference type="InterPro" id="IPR006130">
    <property type="entry name" value="Asp/Orn_carbamoylTrfase"/>
</dbReference>
<dbReference type="Gene3D" id="3.40.50.1370">
    <property type="entry name" value="Aspartate/ornithine carbamoyltransferase"/>
    <property type="match status" value="2"/>
</dbReference>
<feature type="domain" description="Aspartate/ornithine carbamoyltransferase Asp/Orn-binding" evidence="3">
    <location>
        <begin position="136"/>
        <end position="284"/>
    </location>
</feature>
<evidence type="ECO:0000313" key="6">
    <source>
        <dbReference type="Proteomes" id="UP000247892"/>
    </source>
</evidence>
<dbReference type="PANTHER" id="PTHR45753:SF3">
    <property type="entry name" value="ORNITHINE TRANSCARBAMYLASE, MITOCHONDRIAL"/>
    <property type="match status" value="1"/>
</dbReference>